<dbReference type="Gramene" id="OQU81307">
    <property type="protein sequence ID" value="OQU81307"/>
    <property type="gene ID" value="SORBI_3006G038951"/>
</dbReference>
<evidence type="ECO:0000313" key="2">
    <source>
        <dbReference type="Proteomes" id="UP000000768"/>
    </source>
</evidence>
<protein>
    <submittedName>
        <fullName evidence="1">Uncharacterized protein</fullName>
    </submittedName>
</protein>
<dbReference type="EMBL" id="CM000765">
    <property type="protein sequence ID" value="OQU81307.1"/>
    <property type="molecule type" value="Genomic_DNA"/>
</dbReference>
<keyword evidence="2" id="KW-1185">Reference proteome</keyword>
<evidence type="ECO:0000313" key="1">
    <source>
        <dbReference type="EMBL" id="OQU81307.1"/>
    </source>
</evidence>
<organism evidence="1 2">
    <name type="scientific">Sorghum bicolor</name>
    <name type="common">Sorghum</name>
    <name type="synonym">Sorghum vulgare</name>
    <dbReference type="NCBI Taxonomy" id="4558"/>
    <lineage>
        <taxon>Eukaryota</taxon>
        <taxon>Viridiplantae</taxon>
        <taxon>Streptophyta</taxon>
        <taxon>Embryophyta</taxon>
        <taxon>Tracheophyta</taxon>
        <taxon>Spermatophyta</taxon>
        <taxon>Magnoliopsida</taxon>
        <taxon>Liliopsida</taxon>
        <taxon>Poales</taxon>
        <taxon>Poaceae</taxon>
        <taxon>PACMAD clade</taxon>
        <taxon>Panicoideae</taxon>
        <taxon>Andropogonodae</taxon>
        <taxon>Andropogoneae</taxon>
        <taxon>Sorghinae</taxon>
        <taxon>Sorghum</taxon>
    </lineage>
</organism>
<dbReference type="Proteomes" id="UP000000768">
    <property type="component" value="Chromosome 6"/>
</dbReference>
<reference evidence="2" key="2">
    <citation type="journal article" date="2018" name="Plant J.">
        <title>The Sorghum bicolor reference genome: improved assembly, gene annotations, a transcriptome atlas, and signatures of genome organization.</title>
        <authorList>
            <person name="McCormick R.F."/>
            <person name="Truong S.K."/>
            <person name="Sreedasyam A."/>
            <person name="Jenkins J."/>
            <person name="Shu S."/>
            <person name="Sims D."/>
            <person name="Kennedy M."/>
            <person name="Amirebrahimi M."/>
            <person name="Weers B.D."/>
            <person name="McKinley B."/>
            <person name="Mattison A."/>
            <person name="Morishige D.T."/>
            <person name="Grimwood J."/>
            <person name="Schmutz J."/>
            <person name="Mullet J.E."/>
        </authorList>
    </citation>
    <scope>NUCLEOTIDE SEQUENCE [LARGE SCALE GENOMIC DNA]</scope>
    <source>
        <strain evidence="2">cv. BTx623</strain>
    </source>
</reference>
<reference evidence="1 2" key="1">
    <citation type="journal article" date="2009" name="Nature">
        <title>The Sorghum bicolor genome and the diversification of grasses.</title>
        <authorList>
            <person name="Paterson A.H."/>
            <person name="Bowers J.E."/>
            <person name="Bruggmann R."/>
            <person name="Dubchak I."/>
            <person name="Grimwood J."/>
            <person name="Gundlach H."/>
            <person name="Haberer G."/>
            <person name="Hellsten U."/>
            <person name="Mitros T."/>
            <person name="Poliakov A."/>
            <person name="Schmutz J."/>
            <person name="Spannagl M."/>
            <person name="Tang H."/>
            <person name="Wang X."/>
            <person name="Wicker T."/>
            <person name="Bharti A.K."/>
            <person name="Chapman J."/>
            <person name="Feltus F.A."/>
            <person name="Gowik U."/>
            <person name="Grigoriev I.V."/>
            <person name="Lyons E."/>
            <person name="Maher C.A."/>
            <person name="Martis M."/>
            <person name="Narechania A."/>
            <person name="Otillar R.P."/>
            <person name="Penning B.W."/>
            <person name="Salamov A.A."/>
            <person name="Wang Y."/>
            <person name="Zhang L."/>
            <person name="Carpita N.C."/>
            <person name="Freeling M."/>
            <person name="Gingle A.R."/>
            <person name="Hash C.T."/>
            <person name="Keller B."/>
            <person name="Klein P."/>
            <person name="Kresovich S."/>
            <person name="McCann M.C."/>
            <person name="Ming R."/>
            <person name="Peterson D.G."/>
            <person name="Mehboob-ur-Rahman"/>
            <person name="Ware D."/>
            <person name="Westhoff P."/>
            <person name="Mayer K.F."/>
            <person name="Messing J."/>
            <person name="Rokhsar D.S."/>
        </authorList>
    </citation>
    <scope>NUCLEOTIDE SEQUENCE [LARGE SCALE GENOMIC DNA]</scope>
    <source>
        <strain evidence="2">cv. BTx623</strain>
    </source>
</reference>
<dbReference type="ExpressionAtlas" id="A0A1Z5RC73">
    <property type="expression patterns" value="baseline and differential"/>
</dbReference>
<proteinExistence type="predicted"/>
<dbReference type="InParanoid" id="A0A1Z5RC73"/>
<name>A0A1Z5RC73_SORBI</name>
<accession>A0A1Z5RC73</accession>
<gene>
    <name evidence="1" type="ORF">SORBI_3006G038951</name>
</gene>
<sequence length="83" mass="9112">MVAAPALRQRLIAVSLQALNPFSPVHSGLGSNGEVSSEVDQDHALLAEEVIVEVRLQQGQGFIVSRSPMCWEFRNGYFILEVC</sequence>
<dbReference type="AlphaFoldDB" id="A0A1Z5RC73"/>